<accession>D5P5J6</accession>
<dbReference type="EMBL" id="ADNV01000103">
    <property type="protein sequence ID" value="EFG78650.1"/>
    <property type="molecule type" value="Genomic_DNA"/>
</dbReference>
<evidence type="ECO:0000313" key="1">
    <source>
        <dbReference type="EMBL" id="EFG78650.1"/>
    </source>
</evidence>
<organism evidence="1 2">
    <name type="scientific">Mycobacterium parascrofulaceum ATCC BAA-614</name>
    <dbReference type="NCBI Taxonomy" id="525368"/>
    <lineage>
        <taxon>Bacteria</taxon>
        <taxon>Bacillati</taxon>
        <taxon>Actinomycetota</taxon>
        <taxon>Actinomycetes</taxon>
        <taxon>Mycobacteriales</taxon>
        <taxon>Mycobacteriaceae</taxon>
        <taxon>Mycobacterium</taxon>
        <taxon>Mycobacterium simiae complex</taxon>
    </lineage>
</organism>
<reference evidence="1 2" key="1">
    <citation type="submission" date="2010-04" db="EMBL/GenBank/DDBJ databases">
        <authorList>
            <person name="Muzny D."/>
            <person name="Qin X."/>
            <person name="Deng J."/>
            <person name="Jiang H."/>
            <person name="Liu Y."/>
            <person name="Qu J."/>
            <person name="Song X.-Z."/>
            <person name="Zhang L."/>
            <person name="Thornton R."/>
            <person name="Coyle M."/>
            <person name="Francisco L."/>
            <person name="Jackson L."/>
            <person name="Javaid M."/>
            <person name="Korchina V."/>
            <person name="Kovar C."/>
            <person name="Mata R."/>
            <person name="Mathew T."/>
            <person name="Ngo R."/>
            <person name="Nguyen L."/>
            <person name="Nguyen N."/>
            <person name="Okwuonu G."/>
            <person name="Ongeri F."/>
            <person name="Pham C."/>
            <person name="Simmons D."/>
            <person name="Wilczek-Boney K."/>
            <person name="Hale W."/>
            <person name="Jakkamsetti A."/>
            <person name="Pham P."/>
            <person name="Ruth R."/>
            <person name="San Lucas F."/>
            <person name="Warren J."/>
            <person name="Zhang J."/>
            <person name="Zhao Z."/>
            <person name="Zhou C."/>
            <person name="Zhu D."/>
            <person name="Lee S."/>
            <person name="Bess C."/>
            <person name="Blankenburg K."/>
            <person name="Forbes L."/>
            <person name="Fu Q."/>
            <person name="Gubbala S."/>
            <person name="Hirani K."/>
            <person name="Jayaseelan J.C."/>
            <person name="Lara F."/>
            <person name="Munidasa M."/>
            <person name="Palculict T."/>
            <person name="Patil S."/>
            <person name="Pu L.-L."/>
            <person name="Saada N."/>
            <person name="Tang L."/>
            <person name="Weissenberger G."/>
            <person name="Zhu Y."/>
            <person name="Hemphill L."/>
            <person name="Shang Y."/>
            <person name="Youmans B."/>
            <person name="Ayvaz T."/>
            <person name="Ross M."/>
            <person name="Santibanez J."/>
            <person name="Aqrawi P."/>
            <person name="Gross S."/>
            <person name="Joshi V."/>
            <person name="Fowler G."/>
            <person name="Nazareth L."/>
            <person name="Reid J."/>
            <person name="Worley K."/>
            <person name="Petrosino J."/>
            <person name="Highlander S."/>
            <person name="Gibbs R."/>
        </authorList>
    </citation>
    <scope>NUCLEOTIDE SEQUENCE [LARGE SCALE GENOMIC DNA]</scope>
    <source>
        <strain evidence="1 2">ATCC BAA-614</strain>
    </source>
</reference>
<protein>
    <submittedName>
        <fullName evidence="1">Uncharacterized protein</fullName>
    </submittedName>
</protein>
<evidence type="ECO:0000313" key="2">
    <source>
        <dbReference type="Proteomes" id="UP000003653"/>
    </source>
</evidence>
<dbReference type="eggNOG" id="ENOG5031XX0">
    <property type="taxonomic scope" value="Bacteria"/>
</dbReference>
<dbReference type="RefSeq" id="WP_007170461.1">
    <property type="nucleotide sequence ID" value="NZ_GG770556.1"/>
</dbReference>
<keyword evidence="2" id="KW-1185">Reference proteome</keyword>
<comment type="caution">
    <text evidence="1">The sequence shown here is derived from an EMBL/GenBank/DDBJ whole genome shotgun (WGS) entry which is preliminary data.</text>
</comment>
<gene>
    <name evidence="1" type="ORF">HMPREF0591_1440</name>
</gene>
<dbReference type="HOGENOM" id="CLU_2274266_0_0_11"/>
<name>D5P5J6_9MYCO</name>
<dbReference type="Proteomes" id="UP000003653">
    <property type="component" value="Unassembled WGS sequence"/>
</dbReference>
<proteinExistence type="predicted"/>
<sequence length="97" mass="10747">MTSADDREYTASTRDETVWVRVSGLGRVLGVQLEPPVMDLRGHEIAERIQACADVAYLEGQMAQRAEFERAGALAEGISWMATPEDLERARARLANL</sequence>
<dbReference type="AlphaFoldDB" id="D5P5J6"/>